<dbReference type="InterPro" id="IPR050924">
    <property type="entry name" value="Peroxiredoxin_BCP/PrxQ"/>
</dbReference>
<evidence type="ECO:0000313" key="16">
    <source>
        <dbReference type="Proteomes" id="UP000531231"/>
    </source>
</evidence>
<dbReference type="GO" id="GO:0005737">
    <property type="term" value="C:cytoplasm"/>
    <property type="evidence" value="ECO:0007669"/>
    <property type="project" value="TreeGrafter"/>
</dbReference>
<evidence type="ECO:0000256" key="6">
    <source>
        <dbReference type="ARBA" id="ARBA00023002"/>
    </source>
</evidence>
<dbReference type="Proteomes" id="UP000531231">
    <property type="component" value="Unassembled WGS sequence"/>
</dbReference>
<dbReference type="PIRSF" id="PIRSF000239">
    <property type="entry name" value="AHPC"/>
    <property type="match status" value="1"/>
</dbReference>
<dbReference type="InterPro" id="IPR013766">
    <property type="entry name" value="Thioredoxin_domain"/>
</dbReference>
<dbReference type="EC" id="1.11.1.24" evidence="3"/>
<dbReference type="InterPro" id="IPR036249">
    <property type="entry name" value="Thioredoxin-like_sf"/>
</dbReference>
<keyword evidence="7" id="KW-1015">Disulfide bond</keyword>
<evidence type="ECO:0000256" key="12">
    <source>
        <dbReference type="ARBA" id="ARBA00049091"/>
    </source>
</evidence>
<comment type="function">
    <text evidence="1">Thiol-specific peroxidase that catalyzes the reduction of hydrogen peroxide and organic hydroperoxides to water and alcohols, respectively. Plays a role in cell protection against oxidative stress by detoxifying peroxides and as sensor of hydrogen peroxide-mediated signaling events.</text>
</comment>
<dbReference type="SUPFAM" id="SSF52833">
    <property type="entry name" value="Thioredoxin-like"/>
    <property type="match status" value="1"/>
</dbReference>
<keyword evidence="6 15" id="KW-0560">Oxidoreductase</keyword>
<keyword evidence="5" id="KW-0049">Antioxidant</keyword>
<sequence length="165" mass="17994">MTNPTDNVAAIALQAGDPAPAFSLPKNGDDMLSSAALQGKAYVLYFYPKDDTSGCTREAIDFSALKPEFNAINVSIIGVSPDSVRKHDKFIDKHDLTIELLADEEKALSNAYGVWVEKSMYGRKYMGIERSTFLIGKDGKIAQVWRKVKVAGHAEAVLEAARKLG</sequence>
<evidence type="ECO:0000256" key="5">
    <source>
        <dbReference type="ARBA" id="ARBA00022862"/>
    </source>
</evidence>
<comment type="subunit">
    <text evidence="2">Monomer.</text>
</comment>
<evidence type="ECO:0000256" key="4">
    <source>
        <dbReference type="ARBA" id="ARBA00022559"/>
    </source>
</evidence>
<evidence type="ECO:0000256" key="11">
    <source>
        <dbReference type="ARBA" id="ARBA00042639"/>
    </source>
</evidence>
<dbReference type="GO" id="GO:0008379">
    <property type="term" value="F:thioredoxin peroxidase activity"/>
    <property type="evidence" value="ECO:0007669"/>
    <property type="project" value="TreeGrafter"/>
</dbReference>
<protein>
    <recommendedName>
        <fullName evidence="3">thioredoxin-dependent peroxiredoxin</fullName>
        <ecNumber evidence="3">1.11.1.24</ecNumber>
    </recommendedName>
    <alternativeName>
        <fullName evidence="9">Thioredoxin peroxidase</fullName>
    </alternativeName>
    <alternativeName>
        <fullName evidence="11">Thioredoxin-dependent peroxiredoxin Bcp</fullName>
    </alternativeName>
</protein>
<dbReference type="AlphaFoldDB" id="A0A7W8AJU0"/>
<accession>A0A7W8AJU0</accession>
<dbReference type="PANTHER" id="PTHR42801">
    <property type="entry name" value="THIOREDOXIN-DEPENDENT PEROXIDE REDUCTASE"/>
    <property type="match status" value="1"/>
</dbReference>
<feature type="domain" description="Thioredoxin" evidence="14">
    <location>
        <begin position="13"/>
        <end position="165"/>
    </location>
</feature>
<evidence type="ECO:0000313" key="15">
    <source>
        <dbReference type="EMBL" id="MBB5091164.1"/>
    </source>
</evidence>
<comment type="catalytic activity">
    <reaction evidence="12">
        <text>a hydroperoxide + [thioredoxin]-dithiol = an alcohol + [thioredoxin]-disulfide + H2O</text>
        <dbReference type="Rhea" id="RHEA:62620"/>
        <dbReference type="Rhea" id="RHEA-COMP:10698"/>
        <dbReference type="Rhea" id="RHEA-COMP:10700"/>
        <dbReference type="ChEBI" id="CHEBI:15377"/>
        <dbReference type="ChEBI" id="CHEBI:29950"/>
        <dbReference type="ChEBI" id="CHEBI:30879"/>
        <dbReference type="ChEBI" id="CHEBI:35924"/>
        <dbReference type="ChEBI" id="CHEBI:50058"/>
        <dbReference type="EC" id="1.11.1.24"/>
    </reaction>
</comment>
<dbReference type="PROSITE" id="PS51352">
    <property type="entry name" value="THIOREDOXIN_2"/>
    <property type="match status" value="1"/>
</dbReference>
<dbReference type="GO" id="GO:0034599">
    <property type="term" value="P:cellular response to oxidative stress"/>
    <property type="evidence" value="ECO:0007669"/>
    <property type="project" value="TreeGrafter"/>
</dbReference>
<dbReference type="GO" id="GO:0045454">
    <property type="term" value="P:cell redox homeostasis"/>
    <property type="evidence" value="ECO:0007669"/>
    <property type="project" value="TreeGrafter"/>
</dbReference>
<dbReference type="InterPro" id="IPR024706">
    <property type="entry name" value="Peroxiredoxin_AhpC-typ"/>
</dbReference>
<evidence type="ECO:0000256" key="3">
    <source>
        <dbReference type="ARBA" id="ARBA00013017"/>
    </source>
</evidence>
<gene>
    <name evidence="15" type="ORF">HNQ68_001688</name>
</gene>
<reference evidence="15 16" key="1">
    <citation type="submission" date="2020-08" db="EMBL/GenBank/DDBJ databases">
        <title>Genomic Encyclopedia of Type Strains, Phase IV (KMG-IV): sequencing the most valuable type-strain genomes for metagenomic binning, comparative biology and taxonomic classification.</title>
        <authorList>
            <person name="Goeker M."/>
        </authorList>
    </citation>
    <scope>NUCLEOTIDE SEQUENCE [LARGE SCALE GENOMIC DNA]</scope>
    <source>
        <strain evidence="15 16">DSM 25620</strain>
    </source>
</reference>
<proteinExistence type="inferred from homology"/>
<organism evidence="15 16">
    <name type="scientific">Pseudochrobactrum saccharolyticum</name>
    <dbReference type="NCBI Taxonomy" id="354352"/>
    <lineage>
        <taxon>Bacteria</taxon>
        <taxon>Pseudomonadati</taxon>
        <taxon>Pseudomonadota</taxon>
        <taxon>Alphaproteobacteria</taxon>
        <taxon>Hyphomicrobiales</taxon>
        <taxon>Brucellaceae</taxon>
        <taxon>Pseudochrobactrum</taxon>
    </lineage>
</organism>
<evidence type="ECO:0000259" key="14">
    <source>
        <dbReference type="PROSITE" id="PS51352"/>
    </source>
</evidence>
<dbReference type="RefSeq" id="WP_075654888.1">
    <property type="nucleotide sequence ID" value="NZ_JACHIL010000002.1"/>
</dbReference>
<evidence type="ECO:0000256" key="8">
    <source>
        <dbReference type="ARBA" id="ARBA00023284"/>
    </source>
</evidence>
<dbReference type="NCBIfam" id="NF006960">
    <property type="entry name" value="PRK09437.1"/>
    <property type="match status" value="1"/>
</dbReference>
<evidence type="ECO:0000256" key="10">
    <source>
        <dbReference type="ARBA" id="ARBA00038489"/>
    </source>
</evidence>
<dbReference type="Pfam" id="PF00578">
    <property type="entry name" value="AhpC-TSA"/>
    <property type="match status" value="1"/>
</dbReference>
<keyword evidence="16" id="KW-1185">Reference proteome</keyword>
<comment type="caution">
    <text evidence="15">The sequence shown here is derived from an EMBL/GenBank/DDBJ whole genome shotgun (WGS) entry which is preliminary data.</text>
</comment>
<evidence type="ECO:0000256" key="9">
    <source>
        <dbReference type="ARBA" id="ARBA00032824"/>
    </source>
</evidence>
<name>A0A7W8AJU0_9HYPH</name>
<keyword evidence="4 15" id="KW-0575">Peroxidase</keyword>
<evidence type="ECO:0000256" key="13">
    <source>
        <dbReference type="PIRSR" id="PIRSR000239-1"/>
    </source>
</evidence>
<dbReference type="EMBL" id="JACHIL010000002">
    <property type="protein sequence ID" value="MBB5091164.1"/>
    <property type="molecule type" value="Genomic_DNA"/>
</dbReference>
<feature type="active site" description="Cysteine sulfenic acid (-SOH) intermediate; for peroxidase activity" evidence="13">
    <location>
        <position position="55"/>
    </location>
</feature>
<dbReference type="FunFam" id="3.40.30.10:FF:000007">
    <property type="entry name" value="Thioredoxin-dependent thiol peroxidase"/>
    <property type="match status" value="1"/>
</dbReference>
<keyword evidence="8" id="KW-0676">Redox-active center</keyword>
<evidence type="ECO:0000256" key="1">
    <source>
        <dbReference type="ARBA" id="ARBA00003330"/>
    </source>
</evidence>
<dbReference type="InterPro" id="IPR000866">
    <property type="entry name" value="AhpC/TSA"/>
</dbReference>
<dbReference type="Gene3D" id="3.40.30.10">
    <property type="entry name" value="Glutaredoxin"/>
    <property type="match status" value="1"/>
</dbReference>
<comment type="similarity">
    <text evidence="10">Belongs to the peroxiredoxin family. BCP/PrxQ subfamily.</text>
</comment>
<evidence type="ECO:0000256" key="7">
    <source>
        <dbReference type="ARBA" id="ARBA00023157"/>
    </source>
</evidence>
<evidence type="ECO:0000256" key="2">
    <source>
        <dbReference type="ARBA" id="ARBA00011245"/>
    </source>
</evidence>
<dbReference type="CDD" id="cd03017">
    <property type="entry name" value="PRX_BCP"/>
    <property type="match status" value="1"/>
</dbReference>
<dbReference type="PANTHER" id="PTHR42801:SF4">
    <property type="entry name" value="AHPC_TSA FAMILY PROTEIN"/>
    <property type="match status" value="1"/>
</dbReference>